<feature type="non-terminal residue" evidence="2">
    <location>
        <position position="208"/>
    </location>
</feature>
<keyword evidence="3" id="KW-1185">Reference proteome</keyword>
<evidence type="ECO:0000256" key="1">
    <source>
        <dbReference type="SAM" id="MobiDB-lite"/>
    </source>
</evidence>
<feature type="region of interest" description="Disordered" evidence="1">
    <location>
        <begin position="147"/>
        <end position="208"/>
    </location>
</feature>
<dbReference type="Proteomes" id="UP001362999">
    <property type="component" value="Unassembled WGS sequence"/>
</dbReference>
<proteinExistence type="predicted"/>
<organism evidence="2 3">
    <name type="scientific">Favolaschia claudopus</name>
    <dbReference type="NCBI Taxonomy" id="2862362"/>
    <lineage>
        <taxon>Eukaryota</taxon>
        <taxon>Fungi</taxon>
        <taxon>Dikarya</taxon>
        <taxon>Basidiomycota</taxon>
        <taxon>Agaricomycotina</taxon>
        <taxon>Agaricomycetes</taxon>
        <taxon>Agaricomycetidae</taxon>
        <taxon>Agaricales</taxon>
        <taxon>Marasmiineae</taxon>
        <taxon>Mycenaceae</taxon>
        <taxon>Favolaschia</taxon>
    </lineage>
</organism>
<accession>A0AAV9ZA82</accession>
<protein>
    <submittedName>
        <fullName evidence="2">Uncharacterized protein</fullName>
    </submittedName>
</protein>
<reference evidence="2 3" key="1">
    <citation type="journal article" date="2024" name="J Genomics">
        <title>Draft genome sequencing and assembly of Favolaschia claudopus CIRM-BRFM 2984 isolated from oak limbs.</title>
        <authorList>
            <person name="Navarro D."/>
            <person name="Drula E."/>
            <person name="Chaduli D."/>
            <person name="Cazenave R."/>
            <person name="Ahrendt S."/>
            <person name="Wang J."/>
            <person name="Lipzen A."/>
            <person name="Daum C."/>
            <person name="Barry K."/>
            <person name="Grigoriev I.V."/>
            <person name="Favel A."/>
            <person name="Rosso M.N."/>
            <person name="Martin F."/>
        </authorList>
    </citation>
    <scope>NUCLEOTIDE SEQUENCE [LARGE SCALE GENOMIC DNA]</scope>
    <source>
        <strain evidence="2 3">CIRM-BRFM 2984</strain>
    </source>
</reference>
<dbReference type="AlphaFoldDB" id="A0AAV9ZA82"/>
<dbReference type="EMBL" id="JAWWNJ010000178">
    <property type="protein sequence ID" value="KAK6974880.1"/>
    <property type="molecule type" value="Genomic_DNA"/>
</dbReference>
<evidence type="ECO:0000313" key="2">
    <source>
        <dbReference type="EMBL" id="KAK6974880.1"/>
    </source>
</evidence>
<name>A0AAV9ZA82_9AGAR</name>
<gene>
    <name evidence="2" type="ORF">R3P38DRAFT_3296165</name>
</gene>
<sequence>MRLRSSSHAVVAKGRFKPTVDDSEILPVTTHIALSLESRHQKLLRFRNSDCAYDTLDSSSRTRGRLCSTSFSFRLLDMTEGLLTDYAKRTRSQTILVYLDQSSSSRTPLDICATVGDIYLQLCPELSRASVLHANVLRQNLRQSITGKKKSRLPVPPSTLIQNRKFPSMSKHASWRKSKPPLSGEEKPHLRTPRPNSIVSAKPGASWV</sequence>
<comment type="caution">
    <text evidence="2">The sequence shown here is derived from an EMBL/GenBank/DDBJ whole genome shotgun (WGS) entry which is preliminary data.</text>
</comment>
<evidence type="ECO:0000313" key="3">
    <source>
        <dbReference type="Proteomes" id="UP001362999"/>
    </source>
</evidence>